<evidence type="ECO:0000313" key="5">
    <source>
        <dbReference type="Proteomes" id="UP000054524"/>
    </source>
</evidence>
<dbReference type="Pfam" id="PF02926">
    <property type="entry name" value="THUMP"/>
    <property type="match status" value="1"/>
</dbReference>
<dbReference type="SMART" id="SM00981">
    <property type="entry name" value="THUMP"/>
    <property type="match status" value="1"/>
</dbReference>
<dbReference type="PROSITE" id="PS51165">
    <property type="entry name" value="THUMP"/>
    <property type="match status" value="1"/>
</dbReference>
<accession>A0A086J5P8</accession>
<evidence type="ECO:0000256" key="1">
    <source>
        <dbReference type="PROSITE-ProRule" id="PRU00529"/>
    </source>
</evidence>
<dbReference type="CDD" id="cd11717">
    <property type="entry name" value="THUMP_THUMPD1_like"/>
    <property type="match status" value="1"/>
</dbReference>
<dbReference type="SUPFAM" id="SSF143437">
    <property type="entry name" value="THUMP domain-like"/>
    <property type="match status" value="1"/>
</dbReference>
<dbReference type="GO" id="GO:0006400">
    <property type="term" value="P:tRNA modification"/>
    <property type="evidence" value="ECO:0007669"/>
    <property type="project" value="InterPro"/>
</dbReference>
<dbReference type="GO" id="GO:0003723">
    <property type="term" value="F:RNA binding"/>
    <property type="evidence" value="ECO:0007669"/>
    <property type="project" value="UniProtKB-UniRule"/>
</dbReference>
<dbReference type="InterPro" id="IPR004114">
    <property type="entry name" value="THUMP_dom"/>
</dbReference>
<organism evidence="3">
    <name type="scientific">Nematocida ausubeli (strain ATCC PRA-371 / ERTm2)</name>
    <name type="common">Nematode killer fungus</name>
    <dbReference type="NCBI Taxonomy" id="1913371"/>
    <lineage>
        <taxon>Eukaryota</taxon>
        <taxon>Fungi</taxon>
        <taxon>Fungi incertae sedis</taxon>
        <taxon>Microsporidia</taxon>
        <taxon>Nematocida</taxon>
    </lineage>
</organism>
<feature type="domain" description="THUMP" evidence="2">
    <location>
        <begin position="87"/>
        <end position="186"/>
    </location>
</feature>
<dbReference type="InterPro" id="IPR040183">
    <property type="entry name" value="THUMPD1-like"/>
</dbReference>
<gene>
    <name evidence="3" type="ORF">NERG_02526</name>
    <name evidence="4" type="ORF">NESG_00545</name>
</gene>
<reference evidence="3" key="1">
    <citation type="submission" date="2011-03" db="EMBL/GenBank/DDBJ databases">
        <title>The Genome Sequence of Nematocida sp1 strain ERTm2.</title>
        <authorList>
            <consortium name="The Broad Institute Genome Sequencing Platform"/>
            <consortium name="The Broad Institute Genome Sequencing Center for Infectious Disease"/>
            <person name="Cuomo C."/>
            <person name="Troemel E."/>
            <person name="Young S.K."/>
            <person name="Zeng Q."/>
            <person name="Gargeya S."/>
            <person name="Fitzgerald M."/>
            <person name="Haas B."/>
            <person name="Abouelleil A."/>
            <person name="Alvarado L."/>
            <person name="Arachchi H.M."/>
            <person name="Berlin A."/>
            <person name="Brown A."/>
            <person name="Chapman S.B."/>
            <person name="Chen Z."/>
            <person name="Dunbar C."/>
            <person name="Freedman E."/>
            <person name="Gearin G."/>
            <person name="Gellesch M."/>
            <person name="Goldberg J."/>
            <person name="Griggs A."/>
            <person name="Gujja S."/>
            <person name="Heilman E.R."/>
            <person name="Heiman D."/>
            <person name="Howarth C."/>
            <person name="Larson L."/>
            <person name="Lui A."/>
            <person name="MacDonald P.J.P."/>
            <person name="Mehta T."/>
            <person name="Montmayeur A."/>
            <person name="Murphy C."/>
            <person name="Neiman D."/>
            <person name="Pearson M."/>
            <person name="Priest M."/>
            <person name="Roberts A."/>
            <person name="Saif S."/>
            <person name="Shea T."/>
            <person name="Shenoy N."/>
            <person name="Sisk P."/>
            <person name="Stolte C."/>
            <person name="Sykes S."/>
            <person name="White J."/>
            <person name="Yandava C."/>
            <person name="Wortman J."/>
            <person name="Nusbaum C."/>
            <person name="Birren B."/>
        </authorList>
    </citation>
    <scope>NUCLEOTIDE SEQUENCE</scope>
    <source>
        <strain evidence="3">ERTm2</strain>
    </source>
</reference>
<dbReference type="Gene3D" id="3.30.2300.10">
    <property type="entry name" value="THUMP superfamily"/>
    <property type="match status" value="1"/>
</dbReference>
<protein>
    <recommendedName>
        <fullName evidence="2">THUMP domain-containing protein</fullName>
    </recommendedName>
</protein>
<evidence type="ECO:0000313" key="3">
    <source>
        <dbReference type="EMBL" id="EHY64449.1"/>
    </source>
</evidence>
<keyword evidence="1" id="KW-0694">RNA-binding</keyword>
<dbReference type="AlphaFoldDB" id="H8ZG05"/>
<keyword evidence="5" id="KW-1185">Reference proteome</keyword>
<dbReference type="EMBL" id="AKIJ01000001">
    <property type="protein sequence ID" value="KFG27466.1"/>
    <property type="molecule type" value="Genomic_DNA"/>
</dbReference>
<evidence type="ECO:0000313" key="4">
    <source>
        <dbReference type="EMBL" id="KFG27466.1"/>
    </source>
</evidence>
<name>H8ZG05_NEMA1</name>
<dbReference type="EMBL" id="JH604642">
    <property type="protein sequence ID" value="EHY64449.1"/>
    <property type="molecule type" value="Genomic_DNA"/>
</dbReference>
<dbReference type="HOGENOM" id="CLU_1360750_0_0_1"/>
<dbReference type="Proteomes" id="UP000005622">
    <property type="component" value="Unassembled WGS sequence"/>
</dbReference>
<evidence type="ECO:0000259" key="2">
    <source>
        <dbReference type="PROSITE" id="PS51165"/>
    </source>
</evidence>
<reference evidence="4 5" key="3">
    <citation type="journal article" date="2014" name="Genome Announc.">
        <title>Genome Sequence of the Microsporidian Species Nematocida sp1 Strain ERTm6 (ATCC PRA-372).</title>
        <authorList>
            <person name="Bakowski M.A."/>
            <person name="Priest M."/>
            <person name="Young S."/>
            <person name="Cuomo C.A."/>
            <person name="Troemel E.R."/>
        </authorList>
    </citation>
    <scope>NUCLEOTIDE SEQUENCE [LARGE SCALE GENOMIC DNA]</scope>
    <source>
        <strain evidence="4 5">ERTm6</strain>
    </source>
</reference>
<reference evidence="4" key="2">
    <citation type="submission" date="2012-10" db="EMBL/GenBank/DDBJ databases">
        <authorList>
            <consortium name="The Broad Institute Genome Sequencing Platform"/>
            <consortium name="The Broad Institute Genome Sequencing Center for Infectious Disease"/>
            <person name="Cuomo C."/>
            <person name="Troemel E."/>
            <person name="Walker B."/>
            <person name="Young S.K."/>
            <person name="Zeng Q."/>
            <person name="Gargeya S."/>
            <person name="Fitzgerald M."/>
            <person name="Haas B."/>
            <person name="Abouelleil A."/>
            <person name="Alvarado L."/>
            <person name="Arachchi H.M."/>
            <person name="Berlin A.M."/>
            <person name="Chapman S.B."/>
            <person name="Goldberg J."/>
            <person name="Griggs A."/>
            <person name="Gujja S."/>
            <person name="Hansen M."/>
            <person name="Howarth C."/>
            <person name="Imamovic A."/>
            <person name="Larimer J."/>
            <person name="McCowan C."/>
            <person name="Murphy C."/>
            <person name="Neiman D."/>
            <person name="Pearson M."/>
            <person name="Priest M."/>
            <person name="Roberts A."/>
            <person name="Saif S."/>
            <person name="Shea T."/>
            <person name="Sisk P."/>
            <person name="Sykes S."/>
            <person name="Wortman J."/>
            <person name="Nusbaum C."/>
            <person name="Birren B."/>
        </authorList>
    </citation>
    <scope>NUCLEOTIDE SEQUENCE</scope>
    <source>
        <strain evidence="4">ERTm6</strain>
    </source>
</reference>
<proteinExistence type="predicted"/>
<sequence>MGGFVVTCVDGGRQNGMREVLMMLKMAAFHLEGPAEIASSAGGIREDLQRERAEAKKSEFTVLGGRRDSDILFIRNDTNYTEISIYNALITHTQRAEYVRRIIPVHSIFTLSVENLVKAAKESCELIGTQESFRISLSKRLCAHISSEFIIAKVAESIPRKVDLKTPDKVVMVEIAKDLCAIGVLHPCPGNYNIIRGPREQ</sequence>
<accession>H8ZG05</accession>
<dbReference type="PANTHER" id="PTHR13452:SF10">
    <property type="entry name" value="THUMP DOMAIN-CONTAINING PROTEIN 1"/>
    <property type="match status" value="1"/>
</dbReference>
<dbReference type="PANTHER" id="PTHR13452">
    <property type="entry name" value="THUMP DOMAIN CONTAINING PROTEIN 1-RELATED"/>
    <property type="match status" value="1"/>
</dbReference>
<dbReference type="Proteomes" id="UP000054524">
    <property type="component" value="Unassembled WGS sequence"/>
</dbReference>